<dbReference type="InterPro" id="IPR029058">
    <property type="entry name" value="AB_hydrolase_fold"/>
</dbReference>
<evidence type="ECO:0000256" key="3">
    <source>
        <dbReference type="ARBA" id="ARBA00024293"/>
    </source>
</evidence>
<reference evidence="5" key="1">
    <citation type="submission" date="2022-06" db="EMBL/GenBank/DDBJ databases">
        <title>Novel species in genus nocardia.</title>
        <authorList>
            <person name="Li F."/>
        </authorList>
    </citation>
    <scope>NUCLEOTIDE SEQUENCE</scope>
    <source>
        <strain evidence="5">CDC141</strain>
    </source>
</reference>
<dbReference type="GO" id="GO:0016787">
    <property type="term" value="F:hydrolase activity"/>
    <property type="evidence" value="ECO:0007669"/>
    <property type="project" value="UniProtKB-KW"/>
</dbReference>
<dbReference type="Gene3D" id="3.40.50.1820">
    <property type="entry name" value="alpha/beta hydrolase"/>
    <property type="match status" value="1"/>
</dbReference>
<feature type="domain" description="Thioesterase" evidence="4">
    <location>
        <begin position="22"/>
        <end position="243"/>
    </location>
</feature>
<dbReference type="InterPro" id="IPR001031">
    <property type="entry name" value="Thioesterase"/>
</dbReference>
<evidence type="ECO:0000313" key="6">
    <source>
        <dbReference type="Proteomes" id="UP001139157"/>
    </source>
</evidence>
<dbReference type="AlphaFoldDB" id="A0A9X2E5Q6"/>
<keyword evidence="6" id="KW-1185">Reference proteome</keyword>
<gene>
    <name evidence="5" type="ORF">NDR86_12545</name>
</gene>
<comment type="caution">
    <text evidence="5">The sequence shown here is derived from an EMBL/GenBank/DDBJ whole genome shotgun (WGS) entry which is preliminary data.</text>
</comment>
<dbReference type="PANTHER" id="PTHR11487">
    <property type="entry name" value="THIOESTERASE"/>
    <property type="match status" value="1"/>
</dbReference>
<dbReference type="Pfam" id="PF00975">
    <property type="entry name" value="Thioesterase"/>
    <property type="match status" value="1"/>
</dbReference>
<organism evidence="5 6">
    <name type="scientific">Nocardia pulmonis</name>
    <dbReference type="NCBI Taxonomy" id="2951408"/>
    <lineage>
        <taxon>Bacteria</taxon>
        <taxon>Bacillati</taxon>
        <taxon>Actinomycetota</taxon>
        <taxon>Actinomycetes</taxon>
        <taxon>Mycobacteriales</taxon>
        <taxon>Nocardiaceae</taxon>
        <taxon>Nocardia</taxon>
    </lineage>
</organism>
<sequence>MRTTSEEVAVLLRPAAATPAITLICLPYAGGSHEIFRPWAQELSDNIELVSLALPGRGRRIFQRAHRDWESLIRYATDGLAPYRDRTHAFYGHSFGARLAFELIQNGAGYARPTRLFVSGSRSPRSPQRRPFMHTMDERDFRSAVKQLGGTPSEILDNPTMMKIFSPTIRADIELAELWGDRHAGRPISAPITALYGRTDPIDTRTAMSGWSAHTSGGFEIVEMPGGHFFPETHRDALLDVIVDRLGVR</sequence>
<accession>A0A9X2E5Q6</accession>
<dbReference type="RefSeq" id="WP_251911867.1">
    <property type="nucleotide sequence ID" value="NZ_JAMRXG010000005.1"/>
</dbReference>
<keyword evidence="5" id="KW-0378">Hydrolase</keyword>
<comment type="catalytic activity">
    <reaction evidence="3">
        <text>a fatty acyl-CoA + H2O = a fatty acid + CoA + H(+)</text>
        <dbReference type="Rhea" id="RHEA:16781"/>
        <dbReference type="ChEBI" id="CHEBI:15377"/>
        <dbReference type="ChEBI" id="CHEBI:15378"/>
        <dbReference type="ChEBI" id="CHEBI:28868"/>
        <dbReference type="ChEBI" id="CHEBI:57287"/>
        <dbReference type="ChEBI" id="CHEBI:77636"/>
    </reaction>
</comment>
<evidence type="ECO:0000256" key="1">
    <source>
        <dbReference type="ARBA" id="ARBA00007169"/>
    </source>
</evidence>
<dbReference type="InterPro" id="IPR012223">
    <property type="entry name" value="TEII"/>
</dbReference>
<evidence type="ECO:0000256" key="2">
    <source>
        <dbReference type="ARBA" id="ARBA00015007"/>
    </source>
</evidence>
<comment type="similarity">
    <text evidence="1">Belongs to the thioesterase family.</text>
</comment>
<dbReference type="EMBL" id="JAMRXG010000005">
    <property type="protein sequence ID" value="MCM6774304.1"/>
    <property type="molecule type" value="Genomic_DNA"/>
</dbReference>
<name>A0A9X2E5Q6_9NOCA</name>
<dbReference type="SUPFAM" id="SSF53474">
    <property type="entry name" value="alpha/beta-Hydrolases"/>
    <property type="match status" value="1"/>
</dbReference>
<dbReference type="PANTHER" id="PTHR11487:SF0">
    <property type="entry name" value="S-ACYL FATTY ACID SYNTHASE THIOESTERASE, MEDIUM CHAIN"/>
    <property type="match status" value="1"/>
</dbReference>
<dbReference type="Proteomes" id="UP001139157">
    <property type="component" value="Unassembled WGS sequence"/>
</dbReference>
<evidence type="ECO:0000259" key="4">
    <source>
        <dbReference type="Pfam" id="PF00975"/>
    </source>
</evidence>
<dbReference type="GO" id="GO:0008610">
    <property type="term" value="P:lipid biosynthetic process"/>
    <property type="evidence" value="ECO:0007669"/>
    <property type="project" value="TreeGrafter"/>
</dbReference>
<evidence type="ECO:0000313" key="5">
    <source>
        <dbReference type="EMBL" id="MCM6774304.1"/>
    </source>
</evidence>
<protein>
    <recommendedName>
        <fullName evidence="2">Thioesterase TesA</fullName>
    </recommendedName>
</protein>
<proteinExistence type="inferred from homology"/>